<dbReference type="Proteomes" id="UP000646484">
    <property type="component" value="Unassembled WGS sequence"/>
</dbReference>
<keyword evidence="4" id="KW-1185">Reference proteome</keyword>
<dbReference type="InterPro" id="IPR008969">
    <property type="entry name" value="CarboxyPept-like_regulatory"/>
</dbReference>
<dbReference type="SUPFAM" id="SSF49464">
    <property type="entry name" value="Carboxypeptidase regulatory domain-like"/>
    <property type="match status" value="1"/>
</dbReference>
<gene>
    <name evidence="3" type="ORF">H8S64_01055</name>
</gene>
<dbReference type="EMBL" id="JACOOH010000001">
    <property type="protein sequence ID" value="MBC5619680.1"/>
    <property type="molecule type" value="Genomic_DNA"/>
</dbReference>
<organism evidence="3 4">
    <name type="scientific">Butyricimonas hominis</name>
    <dbReference type="NCBI Taxonomy" id="2763032"/>
    <lineage>
        <taxon>Bacteria</taxon>
        <taxon>Pseudomonadati</taxon>
        <taxon>Bacteroidota</taxon>
        <taxon>Bacteroidia</taxon>
        <taxon>Bacteroidales</taxon>
        <taxon>Odoribacteraceae</taxon>
        <taxon>Butyricimonas</taxon>
    </lineage>
</organism>
<dbReference type="Pfam" id="PF12450">
    <property type="entry name" value="vWF_A"/>
    <property type="match status" value="1"/>
</dbReference>
<sequence length="615" mass="68046">MRTYHLFQKITFIVSLLVSLSLLASAQKSLVTGKVITAKDGQPLPGVTIIIKNTSIGTVSNVSGEFSIQAQIGDTLVFSFIGLQTRLVKVEKTKLLVKLHGDQNQLEEVVVSGYHTVKKEAFVGSCVTVKGNSLQRRADYYSNTEEYNSFSQNQFRKALDAPLSTFSIDVDVASYSNMRRFINNGQIPPADAIRTEELLNYFTYDYPAPRGNDPVSITTEVSAAPWNPQHRLVHIGIKAKEIAMENLPASNLVFLIDVSGSMSDPNKLPLLKSSLKMLVQKLRPQDRVAIVTYANHTKELLPSTSCENKQKIISVIESLYASGGTAGGDGIQRAYRIAEASFIKNGNNRIILATDGDFNIGLSSPQELEKLIETKRSSGIYLTVLGFGMGNYKDNRVQTLAEKGNGNHAYIDNLTEAKKVLVSEFGGTLFTVAKDVKIQVEFNPAKVQAYRLIGYESRLLEDKDFNDDTKDAGEMGAGHSVTALYEVIPVGVKSNLLGDIDPLKYQKTEKKEKKSLTDSPELLTLKLRYKQPDSDKSSKMEVAVIDKNTSLNNVSENFRFSAAVAGFGMLLQDSKYKNDLTYDDIIHLAREATQYDPEGYRKEFIRLVESAALLK</sequence>
<dbReference type="InterPro" id="IPR002035">
    <property type="entry name" value="VWF_A"/>
</dbReference>
<feature type="chain" id="PRO_5046068563" evidence="1">
    <location>
        <begin position="27"/>
        <end position="615"/>
    </location>
</feature>
<dbReference type="PANTHER" id="PTHR10579:SF43">
    <property type="entry name" value="ZINC FINGER (C3HC4-TYPE RING FINGER) FAMILY PROTEIN"/>
    <property type="match status" value="1"/>
</dbReference>
<dbReference type="InterPro" id="IPR022156">
    <property type="entry name" value="Uncharacterised_YfbK_N"/>
</dbReference>
<keyword evidence="1" id="KW-0732">Signal</keyword>
<dbReference type="Pfam" id="PF12034">
    <property type="entry name" value="YfbK_C"/>
    <property type="match status" value="1"/>
</dbReference>
<evidence type="ECO:0000259" key="2">
    <source>
        <dbReference type="PROSITE" id="PS50234"/>
    </source>
</evidence>
<reference evidence="3 4" key="1">
    <citation type="submission" date="2020-08" db="EMBL/GenBank/DDBJ databases">
        <title>Genome public.</title>
        <authorList>
            <person name="Liu C."/>
            <person name="Sun Q."/>
        </authorList>
    </citation>
    <scope>NUCLEOTIDE SEQUENCE [LARGE SCALE GENOMIC DNA]</scope>
    <source>
        <strain evidence="3 4">NSJ-56</strain>
    </source>
</reference>
<dbReference type="InterPro" id="IPR036465">
    <property type="entry name" value="vWFA_dom_sf"/>
</dbReference>
<feature type="signal peptide" evidence="1">
    <location>
        <begin position="1"/>
        <end position="26"/>
    </location>
</feature>
<evidence type="ECO:0000313" key="4">
    <source>
        <dbReference type="Proteomes" id="UP000646484"/>
    </source>
</evidence>
<dbReference type="InterPro" id="IPR051266">
    <property type="entry name" value="CLCR"/>
</dbReference>
<comment type="caution">
    <text evidence="3">The sequence shown here is derived from an EMBL/GenBank/DDBJ whole genome shotgun (WGS) entry which is preliminary data.</text>
</comment>
<feature type="domain" description="VWFA" evidence="2">
    <location>
        <begin position="251"/>
        <end position="429"/>
    </location>
</feature>
<dbReference type="PROSITE" id="PS50234">
    <property type="entry name" value="VWFA"/>
    <property type="match status" value="1"/>
</dbReference>
<name>A0ABR7CX08_9BACT</name>
<dbReference type="Gene3D" id="2.60.40.1120">
    <property type="entry name" value="Carboxypeptidase-like, regulatory domain"/>
    <property type="match status" value="1"/>
</dbReference>
<protein>
    <submittedName>
        <fullName evidence="3">von Willebrand factor type A domain-containing protein</fullName>
    </submittedName>
</protein>
<dbReference type="SMART" id="SM00327">
    <property type="entry name" value="VWA"/>
    <property type="match status" value="1"/>
</dbReference>
<dbReference type="InterPro" id="IPR021908">
    <property type="entry name" value="YfbK_C"/>
</dbReference>
<dbReference type="PANTHER" id="PTHR10579">
    <property type="entry name" value="CALCIUM-ACTIVATED CHLORIDE CHANNEL REGULATOR"/>
    <property type="match status" value="1"/>
</dbReference>
<dbReference type="Pfam" id="PF00092">
    <property type="entry name" value="VWA"/>
    <property type="match status" value="1"/>
</dbReference>
<accession>A0ABR7CX08</accession>
<dbReference type="Gene3D" id="3.40.50.410">
    <property type="entry name" value="von Willebrand factor, type A domain"/>
    <property type="match status" value="1"/>
</dbReference>
<dbReference type="SUPFAM" id="SSF53300">
    <property type="entry name" value="vWA-like"/>
    <property type="match status" value="1"/>
</dbReference>
<dbReference type="Pfam" id="PF13715">
    <property type="entry name" value="CarbopepD_reg_2"/>
    <property type="match status" value="1"/>
</dbReference>
<evidence type="ECO:0000313" key="3">
    <source>
        <dbReference type="EMBL" id="MBC5619680.1"/>
    </source>
</evidence>
<proteinExistence type="predicted"/>
<dbReference type="CDD" id="cd01465">
    <property type="entry name" value="vWA_subgroup"/>
    <property type="match status" value="1"/>
</dbReference>
<evidence type="ECO:0000256" key="1">
    <source>
        <dbReference type="SAM" id="SignalP"/>
    </source>
</evidence>
<dbReference type="RefSeq" id="WP_186974604.1">
    <property type="nucleotide sequence ID" value="NZ_JACOOH010000001.1"/>
</dbReference>